<dbReference type="OrthoDB" id="2587776at2"/>
<proteinExistence type="predicted"/>
<evidence type="ECO:0000313" key="1">
    <source>
        <dbReference type="EMBL" id="REK76298.1"/>
    </source>
</evidence>
<dbReference type="RefSeq" id="WP_116043149.1">
    <property type="nucleotide sequence ID" value="NZ_QUBQ01000001.1"/>
</dbReference>
<gene>
    <name evidence="1" type="ORF">DX130_04430</name>
</gene>
<organism evidence="1 2">
    <name type="scientific">Paenibacillus paeoniae</name>
    <dbReference type="NCBI Taxonomy" id="2292705"/>
    <lineage>
        <taxon>Bacteria</taxon>
        <taxon>Bacillati</taxon>
        <taxon>Bacillota</taxon>
        <taxon>Bacilli</taxon>
        <taxon>Bacillales</taxon>
        <taxon>Paenibacillaceae</taxon>
        <taxon>Paenibacillus</taxon>
    </lineage>
</organism>
<sequence>MPKLQTYLEYIDPTVGVWRSGRQGDEFKPRIDFLPVINNIITLLEMPSEQQKVQISGLLEKSMEQFRKMRTIPENEFVVDYASGIIMFNPIHEARTFTVSYHGKGLMILPASRVYAMAHKNPNVIVTLQDYIDSLKDYSLTINSKIVDINELISEVNDLIDSSNAATDNAIRATENANHAANDAIRAADSTLVIRKAPVDTFDDLAVVYPVPDNGWQVTINTTGDIFRFSSFSGIWEIVGNYLGGSIPYASDISDGLVRKEDYSNFAVRSMFFSIPKIITAGVQAIGMGKIPFRGELYKAQAYCVESGISNPIVLSIEKISENDFSSSGVWDNVFSQNLVLPVGEQRSIGGTIADVHCDTGDFFRVFVSQYDSNAKGITIQLDFNTAV</sequence>
<accession>A0A371PJA6</accession>
<reference evidence="1 2" key="1">
    <citation type="submission" date="2018-08" db="EMBL/GenBank/DDBJ databases">
        <title>Paenibacillus sp. M4BSY-1, whole genome shotgun sequence.</title>
        <authorList>
            <person name="Tuo L."/>
        </authorList>
    </citation>
    <scope>NUCLEOTIDE SEQUENCE [LARGE SCALE GENOMIC DNA]</scope>
    <source>
        <strain evidence="1 2">M4BSY-1</strain>
    </source>
</reference>
<dbReference type="Proteomes" id="UP000261905">
    <property type="component" value="Unassembled WGS sequence"/>
</dbReference>
<comment type="caution">
    <text evidence="1">The sequence shown here is derived from an EMBL/GenBank/DDBJ whole genome shotgun (WGS) entry which is preliminary data.</text>
</comment>
<evidence type="ECO:0000313" key="2">
    <source>
        <dbReference type="Proteomes" id="UP000261905"/>
    </source>
</evidence>
<dbReference type="EMBL" id="QUBQ01000001">
    <property type="protein sequence ID" value="REK76298.1"/>
    <property type="molecule type" value="Genomic_DNA"/>
</dbReference>
<name>A0A371PJA6_9BACL</name>
<dbReference type="AlphaFoldDB" id="A0A371PJA6"/>
<keyword evidence="2" id="KW-1185">Reference proteome</keyword>
<protein>
    <submittedName>
        <fullName evidence="1">Uncharacterized protein</fullName>
    </submittedName>
</protein>